<name>A0ABT9U2K9_PAEHA</name>
<dbReference type="RefSeq" id="WP_307205126.1">
    <property type="nucleotide sequence ID" value="NZ_JAUSSU010000006.1"/>
</dbReference>
<comment type="caution">
    <text evidence="1">The sequence shown here is derived from an EMBL/GenBank/DDBJ whole genome shotgun (WGS) entry which is preliminary data.</text>
</comment>
<keyword evidence="2" id="KW-1185">Reference proteome</keyword>
<accession>A0ABT9U2K9</accession>
<evidence type="ECO:0000313" key="2">
    <source>
        <dbReference type="Proteomes" id="UP001229346"/>
    </source>
</evidence>
<organism evidence="1 2">
    <name type="scientific">Paenibacillus harenae</name>
    <dbReference type="NCBI Taxonomy" id="306543"/>
    <lineage>
        <taxon>Bacteria</taxon>
        <taxon>Bacillati</taxon>
        <taxon>Bacillota</taxon>
        <taxon>Bacilli</taxon>
        <taxon>Bacillales</taxon>
        <taxon>Paenibacillaceae</taxon>
        <taxon>Paenibacillus</taxon>
    </lineage>
</organism>
<proteinExistence type="predicted"/>
<dbReference type="EMBL" id="JAUSSU010000006">
    <property type="protein sequence ID" value="MDQ0113866.1"/>
    <property type="molecule type" value="Genomic_DNA"/>
</dbReference>
<evidence type="ECO:0000313" key="1">
    <source>
        <dbReference type="EMBL" id="MDQ0113866.1"/>
    </source>
</evidence>
<dbReference type="Proteomes" id="UP001229346">
    <property type="component" value="Unassembled WGS sequence"/>
</dbReference>
<sequence>MSTKGIKMKKAALMLEGESSGCKFCLKLDSVSDDTVDPFTFMIHMADGTTETKTNADFGIMPYIHLLPGEYVELTSKGDKTIVSKVDANLVKVERVEH</sequence>
<reference evidence="1 2" key="1">
    <citation type="submission" date="2023-07" db="EMBL/GenBank/DDBJ databases">
        <title>Sorghum-associated microbial communities from plants grown in Nebraska, USA.</title>
        <authorList>
            <person name="Schachtman D."/>
        </authorList>
    </citation>
    <scope>NUCLEOTIDE SEQUENCE [LARGE SCALE GENOMIC DNA]</scope>
    <source>
        <strain evidence="1 2">CC482</strain>
    </source>
</reference>
<gene>
    <name evidence="1" type="ORF">J2T15_003309</name>
</gene>
<protein>
    <submittedName>
        <fullName evidence="1">Uncharacterized protein</fullName>
    </submittedName>
</protein>